<evidence type="ECO:0000313" key="2">
    <source>
        <dbReference type="EMBL" id="PWJ76260.1"/>
    </source>
</evidence>
<sequence>MEHNMYGQEENFRRCRGFIHVIEKGDTLYKLGKKYGVRVGSLLMANPYVNVYNLQIGDELCIPRLEPVDIPASLLKESKEYEKNNTVD</sequence>
<dbReference type="InterPro" id="IPR018392">
    <property type="entry name" value="LysM"/>
</dbReference>
<keyword evidence="3" id="KW-1185">Reference proteome</keyword>
<dbReference type="InterPro" id="IPR036779">
    <property type="entry name" value="LysM_dom_sf"/>
</dbReference>
<name>A0AB73T576_9FIRM</name>
<protein>
    <submittedName>
        <fullName evidence="2">LysM domain-containing protein</fullName>
    </submittedName>
</protein>
<dbReference type="PROSITE" id="PS51782">
    <property type="entry name" value="LYSM"/>
    <property type="match status" value="1"/>
</dbReference>
<feature type="domain" description="LysM" evidence="1">
    <location>
        <begin position="18"/>
        <end position="62"/>
    </location>
</feature>
<dbReference type="EMBL" id="QGGY01000005">
    <property type="protein sequence ID" value="PWJ76260.1"/>
    <property type="molecule type" value="Genomic_DNA"/>
</dbReference>
<organism evidence="2 3">
    <name type="scientific">Murimonas intestini</name>
    <dbReference type="NCBI Taxonomy" id="1337051"/>
    <lineage>
        <taxon>Bacteria</taxon>
        <taxon>Bacillati</taxon>
        <taxon>Bacillota</taxon>
        <taxon>Clostridia</taxon>
        <taxon>Lachnospirales</taxon>
        <taxon>Lachnospiraceae</taxon>
        <taxon>Murimonas</taxon>
    </lineage>
</organism>
<dbReference type="Proteomes" id="UP000245412">
    <property type="component" value="Unassembled WGS sequence"/>
</dbReference>
<comment type="caution">
    <text evidence="2">The sequence shown here is derived from an EMBL/GenBank/DDBJ whole genome shotgun (WGS) entry which is preliminary data.</text>
</comment>
<dbReference type="RefSeq" id="WP_243134888.1">
    <property type="nucleotide sequence ID" value="NZ_CABJAT010000005.1"/>
</dbReference>
<dbReference type="SUPFAM" id="SSF54106">
    <property type="entry name" value="LysM domain"/>
    <property type="match status" value="1"/>
</dbReference>
<dbReference type="AlphaFoldDB" id="A0AB73T576"/>
<evidence type="ECO:0000313" key="3">
    <source>
        <dbReference type="Proteomes" id="UP000245412"/>
    </source>
</evidence>
<reference evidence="2 3" key="1">
    <citation type="submission" date="2018-05" db="EMBL/GenBank/DDBJ databases">
        <authorList>
            <person name="Goeker M."/>
            <person name="Huntemann M."/>
            <person name="Clum A."/>
            <person name="Pillay M."/>
            <person name="Palaniappan K."/>
            <person name="Varghese N."/>
            <person name="Mikhailova N."/>
            <person name="Stamatis D."/>
            <person name="Reddy T."/>
            <person name="Daum C."/>
            <person name="Shapiro N."/>
            <person name="Ivanova N."/>
            <person name="Kyrpides N."/>
            <person name="Woyke T."/>
        </authorList>
    </citation>
    <scope>NUCLEOTIDE SEQUENCE [LARGE SCALE GENOMIC DNA]</scope>
    <source>
        <strain evidence="2 3">DSM 26524</strain>
    </source>
</reference>
<dbReference type="Pfam" id="PF01476">
    <property type="entry name" value="LysM"/>
    <property type="match status" value="1"/>
</dbReference>
<accession>A0AB73T576</accession>
<dbReference type="Gene3D" id="3.10.350.10">
    <property type="entry name" value="LysM domain"/>
    <property type="match status" value="1"/>
</dbReference>
<gene>
    <name evidence="2" type="ORF">C7383_105297</name>
</gene>
<proteinExistence type="predicted"/>
<evidence type="ECO:0000259" key="1">
    <source>
        <dbReference type="PROSITE" id="PS51782"/>
    </source>
</evidence>
<dbReference type="CDD" id="cd00118">
    <property type="entry name" value="LysM"/>
    <property type="match status" value="1"/>
</dbReference>
<dbReference type="SMART" id="SM00257">
    <property type="entry name" value="LysM"/>
    <property type="match status" value="1"/>
</dbReference>